<evidence type="ECO:0000256" key="1">
    <source>
        <dbReference type="ARBA" id="ARBA00023235"/>
    </source>
</evidence>
<evidence type="ECO:0000256" key="5">
    <source>
        <dbReference type="RuleBase" id="RU003513"/>
    </source>
</evidence>
<proteinExistence type="inferred from homology"/>
<evidence type="ECO:0000256" key="3">
    <source>
        <dbReference type="ARBA" id="ARBA00038209"/>
    </source>
</evidence>
<sequence length="360" mass="39546">MAPVISALKKTPGLHPIVCFTGQHRAMALSVMEVFGITPDIDLNVMKPGQTLEGLTADLMMALQPVFEEHKPDMVLVQGDTTTAMVGALAAFYRHVPVGHVEAGLRTGDMKQPWPEEANRRIIGLMAKRHYTPTKLATDNLLREGVPPADILETGNPVVDALLFMRNRLHTEDALRNKMAGVFDWINPDKKLLLVTGHRRESFGKGFEEICLAIREIADTTDAEVVYPVHLNPNVREPVNRILGPASNVRLLEPLAYDEFIYLMDKSDLILTDSGGIQEEAPSFGTPVLIMRETSERREAIDAGVARLVGANAERIVTETRKLLLDEAAYSAMARVHNPFGDGTASLQIAEDILKNASAS</sequence>
<dbReference type="CDD" id="cd03786">
    <property type="entry name" value="GTB_UDP-GlcNAc_2-Epimerase"/>
    <property type="match status" value="1"/>
</dbReference>
<organism evidence="7 8">
    <name type="scientific">Pannonibacter phragmitetus</name>
    <dbReference type="NCBI Taxonomy" id="121719"/>
    <lineage>
        <taxon>Bacteria</taxon>
        <taxon>Pseudomonadati</taxon>
        <taxon>Pseudomonadota</taxon>
        <taxon>Alphaproteobacteria</taxon>
        <taxon>Hyphomicrobiales</taxon>
        <taxon>Stappiaceae</taxon>
        <taxon>Pannonibacter</taxon>
    </lineage>
</organism>
<dbReference type="Proteomes" id="UP000255000">
    <property type="component" value="Unassembled WGS sequence"/>
</dbReference>
<dbReference type="SUPFAM" id="SSF53756">
    <property type="entry name" value="UDP-Glycosyltransferase/glycogen phosphorylase"/>
    <property type="match status" value="1"/>
</dbReference>
<dbReference type="Pfam" id="PF02350">
    <property type="entry name" value="Epimerase_2"/>
    <property type="match status" value="1"/>
</dbReference>
<dbReference type="NCBIfam" id="TIGR00236">
    <property type="entry name" value="wecB"/>
    <property type="match status" value="1"/>
</dbReference>
<evidence type="ECO:0000256" key="2">
    <source>
        <dbReference type="ARBA" id="ARBA00036080"/>
    </source>
</evidence>
<dbReference type="Gene3D" id="3.40.50.2000">
    <property type="entry name" value="Glycogen Phosphorylase B"/>
    <property type="match status" value="2"/>
</dbReference>
<dbReference type="EMBL" id="UGSK01000001">
    <property type="protein sequence ID" value="SUA99150.1"/>
    <property type="molecule type" value="Genomic_DNA"/>
</dbReference>
<dbReference type="InterPro" id="IPR029767">
    <property type="entry name" value="WecB-like"/>
</dbReference>
<dbReference type="PANTHER" id="PTHR43174:SF2">
    <property type="entry name" value="UDP-N-ACETYLGLUCOSAMINE 2-EPIMERASE"/>
    <property type="match status" value="1"/>
</dbReference>
<protein>
    <recommendedName>
        <fullName evidence="4">UDP-N-acetylglucosamine 2-epimerase (non-hydrolyzing)</fullName>
        <ecNumber evidence="4">5.1.3.14</ecNumber>
    </recommendedName>
</protein>
<evidence type="ECO:0000313" key="7">
    <source>
        <dbReference type="EMBL" id="SUA99150.1"/>
    </source>
</evidence>
<keyword evidence="1 5" id="KW-0413">Isomerase</keyword>
<evidence type="ECO:0000259" key="6">
    <source>
        <dbReference type="Pfam" id="PF02350"/>
    </source>
</evidence>
<dbReference type="InterPro" id="IPR003331">
    <property type="entry name" value="UDP_GlcNAc_Epimerase_2_dom"/>
</dbReference>
<name>A0A378ZQT5_9HYPH</name>
<dbReference type="PANTHER" id="PTHR43174">
    <property type="entry name" value="UDP-N-ACETYLGLUCOSAMINE 2-EPIMERASE"/>
    <property type="match status" value="1"/>
</dbReference>
<dbReference type="AlphaFoldDB" id="A0A378ZQT5"/>
<feature type="domain" description="UDP-N-acetylglucosamine 2-epimerase" evidence="6">
    <location>
        <begin position="7"/>
        <end position="352"/>
    </location>
</feature>
<comment type="similarity">
    <text evidence="3 5">Belongs to the UDP-N-acetylglucosamine 2-epimerase family.</text>
</comment>
<dbReference type="GO" id="GO:0008761">
    <property type="term" value="F:UDP-N-acetylglucosamine 2-epimerase activity"/>
    <property type="evidence" value="ECO:0007669"/>
    <property type="project" value="UniProtKB-EC"/>
</dbReference>
<comment type="catalytic activity">
    <reaction evidence="2">
        <text>UDP-N-acetyl-alpha-D-glucosamine = UDP-N-acetyl-alpha-D-mannosamine</text>
        <dbReference type="Rhea" id="RHEA:17213"/>
        <dbReference type="ChEBI" id="CHEBI:57705"/>
        <dbReference type="ChEBI" id="CHEBI:68623"/>
        <dbReference type="EC" id="5.1.3.14"/>
    </reaction>
</comment>
<gene>
    <name evidence="7" type="primary">wecB</name>
    <name evidence="7" type="ORF">NCTC13350_00042</name>
</gene>
<evidence type="ECO:0000313" key="8">
    <source>
        <dbReference type="Proteomes" id="UP000255000"/>
    </source>
</evidence>
<reference evidence="7 8" key="1">
    <citation type="submission" date="2018-06" db="EMBL/GenBank/DDBJ databases">
        <authorList>
            <consortium name="Pathogen Informatics"/>
            <person name="Doyle S."/>
        </authorList>
    </citation>
    <scope>NUCLEOTIDE SEQUENCE [LARGE SCALE GENOMIC DNA]</scope>
    <source>
        <strain evidence="7 8">NCTC13350</strain>
    </source>
</reference>
<evidence type="ECO:0000256" key="4">
    <source>
        <dbReference type="ARBA" id="ARBA00038858"/>
    </source>
</evidence>
<accession>A0A378ZQT5</accession>
<dbReference type="EC" id="5.1.3.14" evidence="4"/>